<evidence type="ECO:0000313" key="2">
    <source>
        <dbReference type="EMBL" id="MFE4107140.1"/>
    </source>
</evidence>
<name>A0ABW6IHT5_9CYAN</name>
<dbReference type="InterPro" id="IPR014729">
    <property type="entry name" value="Rossmann-like_a/b/a_fold"/>
</dbReference>
<gene>
    <name evidence="2" type="ORF">ACFVKH_12665</name>
</gene>
<dbReference type="Proteomes" id="UP001600165">
    <property type="component" value="Unassembled WGS sequence"/>
</dbReference>
<dbReference type="CDD" id="cd06259">
    <property type="entry name" value="YdcF-like"/>
    <property type="match status" value="1"/>
</dbReference>
<sequence length="229" mass="25377">MALASVFYRFFASTCLRHPIQRGGVLLLTLLLWGLISLGGKLHHAAQGSVDAFLVLGGSVRREMHVADLLPQFPAAQVLISSGSQDPCIRLLFEQAQTPLNQVWLENCARSTFGNFYFSLPILKRWHVQKVRLVTSSTHLPRAKWMAQILLGAHGIWVEPDIVDETGVPGNQEQPLKTALDLSRTLIWAIASQVYTPSCSAVLPLTAVDLEAWRQRGFKCEHQADIEGS</sequence>
<dbReference type="RefSeq" id="WP_377965567.1">
    <property type="nucleotide sequence ID" value="NZ_JBHZOL010000078.1"/>
</dbReference>
<feature type="domain" description="DUF218" evidence="1">
    <location>
        <begin position="51"/>
        <end position="155"/>
    </location>
</feature>
<keyword evidence="3" id="KW-1185">Reference proteome</keyword>
<dbReference type="Gene3D" id="3.40.50.620">
    <property type="entry name" value="HUPs"/>
    <property type="match status" value="1"/>
</dbReference>
<dbReference type="EMBL" id="JBHZOL010000078">
    <property type="protein sequence ID" value="MFE4107140.1"/>
    <property type="molecule type" value="Genomic_DNA"/>
</dbReference>
<reference evidence="2 3" key="1">
    <citation type="submission" date="2024-10" db="EMBL/GenBank/DDBJ databases">
        <authorList>
            <person name="Ratan Roy A."/>
            <person name="Morales Sandoval P.H."/>
            <person name="De Los Santos Villalobos S."/>
            <person name="Chakraborty S."/>
            <person name="Mukherjee J."/>
        </authorList>
    </citation>
    <scope>NUCLEOTIDE SEQUENCE [LARGE SCALE GENOMIC DNA]</scope>
    <source>
        <strain evidence="2 3">S1</strain>
    </source>
</reference>
<organism evidence="2 3">
    <name type="scientific">Almyronema epifaneia S1</name>
    <dbReference type="NCBI Taxonomy" id="2991925"/>
    <lineage>
        <taxon>Bacteria</taxon>
        <taxon>Bacillati</taxon>
        <taxon>Cyanobacteriota</taxon>
        <taxon>Cyanophyceae</taxon>
        <taxon>Nodosilineales</taxon>
        <taxon>Nodosilineaceae</taxon>
        <taxon>Almyronema</taxon>
        <taxon>Almyronema epifaneia</taxon>
    </lineage>
</organism>
<proteinExistence type="predicted"/>
<accession>A0ABW6IHT5</accession>
<comment type="caution">
    <text evidence="2">The sequence shown here is derived from an EMBL/GenBank/DDBJ whole genome shotgun (WGS) entry which is preliminary data.</text>
</comment>
<dbReference type="InterPro" id="IPR003848">
    <property type="entry name" value="DUF218"/>
</dbReference>
<evidence type="ECO:0000259" key="1">
    <source>
        <dbReference type="Pfam" id="PF02698"/>
    </source>
</evidence>
<dbReference type="Pfam" id="PF02698">
    <property type="entry name" value="DUF218"/>
    <property type="match status" value="1"/>
</dbReference>
<evidence type="ECO:0000313" key="3">
    <source>
        <dbReference type="Proteomes" id="UP001600165"/>
    </source>
</evidence>
<protein>
    <submittedName>
        <fullName evidence="2">YdcF family protein</fullName>
    </submittedName>
</protein>